<dbReference type="RefSeq" id="WP_101849094.1">
    <property type="nucleotide sequence ID" value="NZ_PKIZ01000002.1"/>
</dbReference>
<gene>
    <name evidence="2" type="ORF">CYJ76_02045</name>
</gene>
<dbReference type="Gene3D" id="3.90.1150.200">
    <property type="match status" value="1"/>
</dbReference>
<protein>
    <recommendedName>
        <fullName evidence="1">YdhG-like domain-containing protein</fullName>
    </recommendedName>
</protein>
<organism evidence="2 3">
    <name type="scientific">Kytococcus schroeteri</name>
    <dbReference type="NCBI Taxonomy" id="138300"/>
    <lineage>
        <taxon>Bacteria</taxon>
        <taxon>Bacillati</taxon>
        <taxon>Actinomycetota</taxon>
        <taxon>Actinomycetes</taxon>
        <taxon>Micrococcales</taxon>
        <taxon>Kytococcaceae</taxon>
        <taxon>Kytococcus</taxon>
    </lineage>
</organism>
<dbReference type="OrthoDB" id="3236524at2"/>
<evidence type="ECO:0000313" key="3">
    <source>
        <dbReference type="Proteomes" id="UP000234206"/>
    </source>
</evidence>
<name>A0A2I1PDH6_9MICO</name>
<proteinExistence type="predicted"/>
<sequence length="172" mass="19126">MSRARWTGASSRHCLADSRTHALGRRRPGLHALRGRPSATGGVQALSPVGFVAALRTDARHPRRHPTQGSPNGPLACLARLRGLVHDWYPGARETISYRMPTFEVEGHRIGGVLSHRDFLSWYPHSGTTLTTLADGLGDRSRTKSALHFTVEDPLPEELFERLLATRRAEWH</sequence>
<accession>A0A2I1PDH6</accession>
<comment type="caution">
    <text evidence="2">The sequence shown here is derived from an EMBL/GenBank/DDBJ whole genome shotgun (WGS) entry which is preliminary data.</text>
</comment>
<dbReference type="EMBL" id="PKIZ01000002">
    <property type="protein sequence ID" value="PKZ42664.1"/>
    <property type="molecule type" value="Genomic_DNA"/>
</dbReference>
<dbReference type="AlphaFoldDB" id="A0A2I1PDH6"/>
<evidence type="ECO:0000259" key="1">
    <source>
        <dbReference type="Pfam" id="PF08818"/>
    </source>
</evidence>
<dbReference type="Pfam" id="PF08818">
    <property type="entry name" value="DUF1801"/>
    <property type="match status" value="1"/>
</dbReference>
<feature type="domain" description="YdhG-like" evidence="1">
    <location>
        <begin position="76"/>
        <end position="165"/>
    </location>
</feature>
<evidence type="ECO:0000313" key="2">
    <source>
        <dbReference type="EMBL" id="PKZ42664.1"/>
    </source>
</evidence>
<dbReference type="Proteomes" id="UP000234206">
    <property type="component" value="Unassembled WGS sequence"/>
</dbReference>
<dbReference type="InterPro" id="IPR014922">
    <property type="entry name" value="YdhG-like"/>
</dbReference>
<reference evidence="2 3" key="1">
    <citation type="submission" date="2017-12" db="EMBL/GenBank/DDBJ databases">
        <title>Phylogenetic diversity of female urinary microbiome.</title>
        <authorList>
            <person name="Thomas-White K."/>
            <person name="Wolfe A.J."/>
        </authorList>
    </citation>
    <scope>NUCLEOTIDE SEQUENCE [LARGE SCALE GENOMIC DNA]</scope>
    <source>
        <strain evidence="2 3">UMB1298</strain>
    </source>
</reference>
<dbReference type="SUPFAM" id="SSF159888">
    <property type="entry name" value="YdhG-like"/>
    <property type="match status" value="1"/>
</dbReference>
<keyword evidence="3" id="KW-1185">Reference proteome</keyword>